<dbReference type="PROSITE" id="PS51330">
    <property type="entry name" value="DHFR_2"/>
    <property type="match status" value="1"/>
</dbReference>
<evidence type="ECO:0000256" key="2">
    <source>
        <dbReference type="ARBA" id="ARBA00009539"/>
    </source>
</evidence>
<evidence type="ECO:0000259" key="10">
    <source>
        <dbReference type="PROSITE" id="PS51330"/>
    </source>
</evidence>
<dbReference type="PRINTS" id="PR00070">
    <property type="entry name" value="DHFR"/>
</dbReference>
<dbReference type="InterPro" id="IPR017925">
    <property type="entry name" value="DHFR_CS"/>
</dbReference>
<comment type="similarity">
    <text evidence="2 8 9">Belongs to the dihydrofolate reductase family.</text>
</comment>
<evidence type="ECO:0000256" key="7">
    <source>
        <dbReference type="ARBA" id="ARBA00025067"/>
    </source>
</evidence>
<organism evidence="11 12">
    <name type="scientific">Gracilimonas halophila</name>
    <dbReference type="NCBI Taxonomy" id="1834464"/>
    <lineage>
        <taxon>Bacteria</taxon>
        <taxon>Pseudomonadati</taxon>
        <taxon>Balneolota</taxon>
        <taxon>Balneolia</taxon>
        <taxon>Balneolales</taxon>
        <taxon>Balneolaceae</taxon>
        <taxon>Gracilimonas</taxon>
    </lineage>
</organism>
<keyword evidence="5 8" id="KW-0521">NADP</keyword>
<dbReference type="Pfam" id="PF00186">
    <property type="entry name" value="DHFR_1"/>
    <property type="match status" value="1"/>
</dbReference>
<accession>A0ABW5JJR5</accession>
<sequence>MIITLVAAHDKNLVIGKDGGLPWRYPEDLKHFKKTTLGKTIIMGRGVFEELNEIPLPERKNIVLSTTKTYDNVDTYTSLEEALDAVDEEEVFVIGGGVLYREALDQADKLIITEIHKEYDGDTFFPEYRDQVGKEWAEESREEAGELSFVVYKRI</sequence>
<dbReference type="CDD" id="cd00209">
    <property type="entry name" value="DHFR"/>
    <property type="match status" value="1"/>
</dbReference>
<evidence type="ECO:0000313" key="12">
    <source>
        <dbReference type="Proteomes" id="UP001597460"/>
    </source>
</evidence>
<protein>
    <recommendedName>
        <fullName evidence="3 8">Dihydrofolate reductase</fullName>
        <ecNumber evidence="3 8">1.5.1.3</ecNumber>
    </recommendedName>
</protein>
<dbReference type="EC" id="1.5.1.3" evidence="3 8"/>
<keyword evidence="12" id="KW-1185">Reference proteome</keyword>
<comment type="pathway">
    <text evidence="1 8">Cofactor biosynthesis; tetrahydrofolate biosynthesis; 5,6,7,8-tetrahydrofolate from 7,8-dihydrofolate: step 1/1.</text>
</comment>
<evidence type="ECO:0000256" key="9">
    <source>
        <dbReference type="RuleBase" id="RU004474"/>
    </source>
</evidence>
<proteinExistence type="inferred from homology"/>
<dbReference type="InterPro" id="IPR024072">
    <property type="entry name" value="DHFR-like_dom_sf"/>
</dbReference>
<dbReference type="PROSITE" id="PS00075">
    <property type="entry name" value="DHFR_1"/>
    <property type="match status" value="1"/>
</dbReference>
<dbReference type="Gene3D" id="3.40.430.10">
    <property type="entry name" value="Dihydrofolate Reductase, subunit A"/>
    <property type="match status" value="1"/>
</dbReference>
<keyword evidence="4 8" id="KW-0554">One-carbon metabolism</keyword>
<comment type="caution">
    <text evidence="11">The sequence shown here is derived from an EMBL/GenBank/DDBJ whole genome shotgun (WGS) entry which is preliminary data.</text>
</comment>
<reference evidence="12" key="1">
    <citation type="journal article" date="2019" name="Int. J. Syst. Evol. Microbiol.">
        <title>The Global Catalogue of Microorganisms (GCM) 10K type strain sequencing project: providing services to taxonomists for standard genome sequencing and annotation.</title>
        <authorList>
            <consortium name="The Broad Institute Genomics Platform"/>
            <consortium name="The Broad Institute Genome Sequencing Center for Infectious Disease"/>
            <person name="Wu L."/>
            <person name="Ma J."/>
        </authorList>
    </citation>
    <scope>NUCLEOTIDE SEQUENCE [LARGE SCALE GENOMIC DNA]</scope>
    <source>
        <strain evidence="12">KCTC 52042</strain>
    </source>
</reference>
<comment type="function">
    <text evidence="7 8">Key enzyme in folate metabolism. Catalyzes an essential reaction for de novo glycine and purine synthesis, and for DNA precursor synthesis.</text>
</comment>
<dbReference type="PANTHER" id="PTHR48069:SF3">
    <property type="entry name" value="DIHYDROFOLATE REDUCTASE"/>
    <property type="match status" value="1"/>
</dbReference>
<evidence type="ECO:0000256" key="1">
    <source>
        <dbReference type="ARBA" id="ARBA00004903"/>
    </source>
</evidence>
<dbReference type="InterPro" id="IPR012259">
    <property type="entry name" value="DHFR"/>
</dbReference>
<dbReference type="SUPFAM" id="SSF53597">
    <property type="entry name" value="Dihydrofolate reductase-like"/>
    <property type="match status" value="1"/>
</dbReference>
<evidence type="ECO:0000256" key="4">
    <source>
        <dbReference type="ARBA" id="ARBA00022563"/>
    </source>
</evidence>
<dbReference type="PIRSF" id="PIRSF000194">
    <property type="entry name" value="DHFR"/>
    <property type="match status" value="1"/>
</dbReference>
<dbReference type="Proteomes" id="UP001597460">
    <property type="component" value="Unassembled WGS sequence"/>
</dbReference>
<name>A0ABW5JJR5_9BACT</name>
<keyword evidence="6 8" id="KW-0560">Oxidoreductase</keyword>
<comment type="catalytic activity">
    <reaction evidence="8">
        <text>(6S)-5,6,7,8-tetrahydrofolate + NADP(+) = 7,8-dihydrofolate + NADPH + H(+)</text>
        <dbReference type="Rhea" id="RHEA:15009"/>
        <dbReference type="ChEBI" id="CHEBI:15378"/>
        <dbReference type="ChEBI" id="CHEBI:57451"/>
        <dbReference type="ChEBI" id="CHEBI:57453"/>
        <dbReference type="ChEBI" id="CHEBI:57783"/>
        <dbReference type="ChEBI" id="CHEBI:58349"/>
        <dbReference type="EC" id="1.5.1.3"/>
    </reaction>
</comment>
<dbReference type="GO" id="GO:0004146">
    <property type="term" value="F:dihydrofolate reductase activity"/>
    <property type="evidence" value="ECO:0007669"/>
    <property type="project" value="UniProtKB-EC"/>
</dbReference>
<evidence type="ECO:0000256" key="6">
    <source>
        <dbReference type="ARBA" id="ARBA00023002"/>
    </source>
</evidence>
<feature type="domain" description="DHFR" evidence="10">
    <location>
        <begin position="2"/>
        <end position="155"/>
    </location>
</feature>
<evidence type="ECO:0000256" key="3">
    <source>
        <dbReference type="ARBA" id="ARBA00012856"/>
    </source>
</evidence>
<evidence type="ECO:0000256" key="8">
    <source>
        <dbReference type="PIRNR" id="PIRNR000194"/>
    </source>
</evidence>
<gene>
    <name evidence="11" type="ORF">ACFSVN_07860</name>
</gene>
<evidence type="ECO:0000256" key="5">
    <source>
        <dbReference type="ARBA" id="ARBA00022857"/>
    </source>
</evidence>
<dbReference type="PANTHER" id="PTHR48069">
    <property type="entry name" value="DIHYDROFOLATE REDUCTASE"/>
    <property type="match status" value="1"/>
</dbReference>
<dbReference type="EMBL" id="JBHULI010000024">
    <property type="protein sequence ID" value="MFD2532355.1"/>
    <property type="molecule type" value="Genomic_DNA"/>
</dbReference>
<evidence type="ECO:0000313" key="11">
    <source>
        <dbReference type="EMBL" id="MFD2532355.1"/>
    </source>
</evidence>
<dbReference type="RefSeq" id="WP_390300730.1">
    <property type="nucleotide sequence ID" value="NZ_JBHULI010000024.1"/>
</dbReference>
<dbReference type="InterPro" id="IPR001796">
    <property type="entry name" value="DHFR_dom"/>
</dbReference>